<sequence>MADVHSKEIRSFNMSRIKGKNTKLEMLVRKFLHANGFRYKLHDKSLPGKPDIVLPKYKTVIFVENIALGTDGQTAGNSKSQRPPPSSNRE</sequence>
<evidence type="ECO:0000256" key="4">
    <source>
        <dbReference type="ARBA" id="ARBA00022801"/>
    </source>
</evidence>
<protein>
    <submittedName>
        <fullName evidence="8">Uncharacterized protein</fullName>
    </submittedName>
</protein>
<dbReference type="GO" id="GO:0004519">
    <property type="term" value="F:endonuclease activity"/>
    <property type="evidence" value="ECO:0007669"/>
    <property type="project" value="UniProtKB-KW"/>
</dbReference>
<keyword evidence="9" id="KW-1185">Reference proteome</keyword>
<proteinExistence type="inferred from homology"/>
<dbReference type="AlphaFoldDB" id="A0A3M9NQS8"/>
<dbReference type="Proteomes" id="UP000267223">
    <property type="component" value="Unassembled WGS sequence"/>
</dbReference>
<dbReference type="Gene3D" id="3.40.960.10">
    <property type="entry name" value="VSR Endonuclease"/>
    <property type="match status" value="1"/>
</dbReference>
<gene>
    <name evidence="8" type="ORF">EFY79_02430</name>
</gene>
<comment type="caution">
    <text evidence="8">The sequence shown here is derived from an EMBL/GenBank/DDBJ whole genome shotgun (WGS) entry which is preliminary data.</text>
</comment>
<dbReference type="SUPFAM" id="SSF52980">
    <property type="entry name" value="Restriction endonuclease-like"/>
    <property type="match status" value="1"/>
</dbReference>
<evidence type="ECO:0000256" key="7">
    <source>
        <dbReference type="SAM" id="MobiDB-lite"/>
    </source>
</evidence>
<keyword evidence="3" id="KW-0227">DNA damage</keyword>
<keyword evidence="1" id="KW-0540">Nuclease</keyword>
<reference evidence="8 9" key="1">
    <citation type="submission" date="2018-11" db="EMBL/GenBank/DDBJ databases">
        <title>Draft genome sequence of Ferruginibacter sp. BO-59.</title>
        <authorList>
            <person name="Im W.T."/>
        </authorList>
    </citation>
    <scope>NUCLEOTIDE SEQUENCE [LARGE SCALE GENOMIC DNA]</scope>
    <source>
        <strain evidence="8 9">BO-59</strain>
    </source>
</reference>
<comment type="similarity">
    <text evidence="6">Belongs to the Vsr family.</text>
</comment>
<dbReference type="GO" id="GO:0006298">
    <property type="term" value="P:mismatch repair"/>
    <property type="evidence" value="ECO:0007669"/>
    <property type="project" value="InterPro"/>
</dbReference>
<evidence type="ECO:0000313" key="9">
    <source>
        <dbReference type="Proteomes" id="UP000267223"/>
    </source>
</evidence>
<dbReference type="GO" id="GO:0016787">
    <property type="term" value="F:hydrolase activity"/>
    <property type="evidence" value="ECO:0007669"/>
    <property type="project" value="UniProtKB-KW"/>
</dbReference>
<evidence type="ECO:0000256" key="5">
    <source>
        <dbReference type="ARBA" id="ARBA00023204"/>
    </source>
</evidence>
<evidence type="ECO:0000256" key="6">
    <source>
        <dbReference type="ARBA" id="ARBA00029466"/>
    </source>
</evidence>
<dbReference type="InterPro" id="IPR004603">
    <property type="entry name" value="DNA_mismatch_endonuc_vsr"/>
</dbReference>
<dbReference type="OrthoDB" id="9801520at2"/>
<dbReference type="InterPro" id="IPR011335">
    <property type="entry name" value="Restrct_endonuc-II-like"/>
</dbReference>
<dbReference type="RefSeq" id="WP_123119063.1">
    <property type="nucleotide sequence ID" value="NZ_RJJR01000001.1"/>
</dbReference>
<evidence type="ECO:0000256" key="3">
    <source>
        <dbReference type="ARBA" id="ARBA00022763"/>
    </source>
</evidence>
<feature type="compositionally biased region" description="Polar residues" evidence="7">
    <location>
        <begin position="71"/>
        <end position="81"/>
    </location>
</feature>
<dbReference type="EMBL" id="RJJR01000001">
    <property type="protein sequence ID" value="RNI40172.1"/>
    <property type="molecule type" value="Genomic_DNA"/>
</dbReference>
<keyword evidence="2" id="KW-0255">Endonuclease</keyword>
<organism evidence="8 9">
    <name type="scientific">Hanamia caeni</name>
    <dbReference type="NCBI Taxonomy" id="2294116"/>
    <lineage>
        <taxon>Bacteria</taxon>
        <taxon>Pseudomonadati</taxon>
        <taxon>Bacteroidota</taxon>
        <taxon>Chitinophagia</taxon>
        <taxon>Chitinophagales</taxon>
        <taxon>Chitinophagaceae</taxon>
        <taxon>Hanamia</taxon>
    </lineage>
</organism>
<feature type="region of interest" description="Disordered" evidence="7">
    <location>
        <begin position="70"/>
        <end position="90"/>
    </location>
</feature>
<evidence type="ECO:0000256" key="1">
    <source>
        <dbReference type="ARBA" id="ARBA00022722"/>
    </source>
</evidence>
<dbReference type="Pfam" id="PF03852">
    <property type="entry name" value="Vsr"/>
    <property type="match status" value="1"/>
</dbReference>
<evidence type="ECO:0000256" key="2">
    <source>
        <dbReference type="ARBA" id="ARBA00022759"/>
    </source>
</evidence>
<keyword evidence="5" id="KW-0234">DNA repair</keyword>
<keyword evidence="4" id="KW-0378">Hydrolase</keyword>
<name>A0A3M9NQS8_9BACT</name>
<accession>A0A3M9NQS8</accession>
<evidence type="ECO:0000313" key="8">
    <source>
        <dbReference type="EMBL" id="RNI40172.1"/>
    </source>
</evidence>